<dbReference type="InterPro" id="IPR035897">
    <property type="entry name" value="Toll_tir_struct_dom_sf"/>
</dbReference>
<dbReference type="AlphaFoldDB" id="A0A8J3IMS7"/>
<dbReference type="Gene3D" id="3.40.50.10140">
    <property type="entry name" value="Toll/interleukin-1 receptor homology (TIR) domain"/>
    <property type="match status" value="1"/>
</dbReference>
<dbReference type="InterPro" id="IPR000157">
    <property type="entry name" value="TIR_dom"/>
</dbReference>
<dbReference type="Proteomes" id="UP000597444">
    <property type="component" value="Unassembled WGS sequence"/>
</dbReference>
<dbReference type="Pfam" id="PF13676">
    <property type="entry name" value="TIR_2"/>
    <property type="match status" value="1"/>
</dbReference>
<evidence type="ECO:0000259" key="2">
    <source>
        <dbReference type="PROSITE" id="PS50104"/>
    </source>
</evidence>
<feature type="coiled-coil region" evidence="1">
    <location>
        <begin position="53"/>
        <end position="87"/>
    </location>
</feature>
<sequence>MLSPDDTSQMDGVLEILPRTFSRRHLLSERRQGIIQQKHTVEVLPLSEYDPHAKIMRRQVVQLREENRRLRFELEEQNRLKKALEAQPEHVQSLQEKPIHYYTCFISYSNKDEEFARYLHTDLEAIGVDCWFAPHDMKIGDKIRLRIDESIRLYEKLLLILSEHSVLSQWVEHEVETALHKEYEGTPNVLFPIRLDNTVEHIKTGWITDIQTRHIGNFSSWKNPDDYKHAFKRLIRDLASEKSLR</sequence>
<evidence type="ECO:0000313" key="3">
    <source>
        <dbReference type="EMBL" id="GHO98474.1"/>
    </source>
</evidence>
<dbReference type="GO" id="GO:0007165">
    <property type="term" value="P:signal transduction"/>
    <property type="evidence" value="ECO:0007669"/>
    <property type="project" value="InterPro"/>
</dbReference>
<gene>
    <name evidence="3" type="ORF">KSF_085220</name>
</gene>
<organism evidence="3 4">
    <name type="scientific">Reticulibacter mediterranei</name>
    <dbReference type="NCBI Taxonomy" id="2778369"/>
    <lineage>
        <taxon>Bacteria</taxon>
        <taxon>Bacillati</taxon>
        <taxon>Chloroflexota</taxon>
        <taxon>Ktedonobacteria</taxon>
        <taxon>Ktedonobacterales</taxon>
        <taxon>Reticulibacteraceae</taxon>
        <taxon>Reticulibacter</taxon>
    </lineage>
</organism>
<accession>A0A8J3IMS7</accession>
<proteinExistence type="predicted"/>
<comment type="caution">
    <text evidence="3">The sequence shown here is derived from an EMBL/GenBank/DDBJ whole genome shotgun (WGS) entry which is preliminary data.</text>
</comment>
<feature type="domain" description="TIR" evidence="2">
    <location>
        <begin position="100"/>
        <end position="239"/>
    </location>
</feature>
<keyword evidence="4" id="KW-1185">Reference proteome</keyword>
<evidence type="ECO:0000313" key="4">
    <source>
        <dbReference type="Proteomes" id="UP000597444"/>
    </source>
</evidence>
<protein>
    <recommendedName>
        <fullName evidence="2">TIR domain-containing protein</fullName>
    </recommendedName>
</protein>
<evidence type="ECO:0000256" key="1">
    <source>
        <dbReference type="SAM" id="Coils"/>
    </source>
</evidence>
<dbReference type="PROSITE" id="PS50104">
    <property type="entry name" value="TIR"/>
    <property type="match status" value="1"/>
</dbReference>
<keyword evidence="1" id="KW-0175">Coiled coil</keyword>
<reference evidence="3" key="1">
    <citation type="submission" date="2020-10" db="EMBL/GenBank/DDBJ databases">
        <title>Taxonomic study of unclassified bacteria belonging to the class Ktedonobacteria.</title>
        <authorList>
            <person name="Yabe S."/>
            <person name="Wang C.M."/>
            <person name="Zheng Y."/>
            <person name="Sakai Y."/>
            <person name="Cavaletti L."/>
            <person name="Monciardini P."/>
            <person name="Donadio S."/>
        </authorList>
    </citation>
    <scope>NUCLEOTIDE SEQUENCE</scope>
    <source>
        <strain evidence="3">ID150040</strain>
    </source>
</reference>
<dbReference type="EMBL" id="BNJK01000002">
    <property type="protein sequence ID" value="GHO98474.1"/>
    <property type="molecule type" value="Genomic_DNA"/>
</dbReference>
<dbReference type="SUPFAM" id="SSF52200">
    <property type="entry name" value="Toll/Interleukin receptor TIR domain"/>
    <property type="match status" value="1"/>
</dbReference>
<name>A0A8J3IMS7_9CHLR</name>
<dbReference type="RefSeq" id="WP_220209216.1">
    <property type="nucleotide sequence ID" value="NZ_BNJK01000002.1"/>
</dbReference>